<evidence type="ECO:0000256" key="3">
    <source>
        <dbReference type="ARBA" id="ARBA00005411"/>
    </source>
</evidence>
<feature type="region of interest" description="Disordered" evidence="13">
    <location>
        <begin position="388"/>
        <end position="420"/>
    </location>
</feature>
<evidence type="ECO:0000256" key="9">
    <source>
        <dbReference type="ARBA" id="ARBA00023004"/>
    </source>
</evidence>
<dbReference type="Gene3D" id="3.90.440.10">
    <property type="entry name" value="Nitric Oxide Synthase,Heme Domain,Chain A domain 2"/>
    <property type="match status" value="1"/>
</dbReference>
<dbReference type="SUPFAM" id="SSF56512">
    <property type="entry name" value="Nitric oxide (NO) synthase oxygenase domain"/>
    <property type="match status" value="1"/>
</dbReference>
<comment type="caution">
    <text evidence="15">The sequence shown here is derived from an EMBL/GenBank/DDBJ whole genome shotgun (WGS) entry which is preliminary data.</text>
</comment>
<evidence type="ECO:0000313" key="16">
    <source>
        <dbReference type="Proteomes" id="UP000249204"/>
    </source>
</evidence>
<keyword evidence="7 11" id="KW-0479">Metal-binding</keyword>
<dbReference type="Proteomes" id="UP000249204">
    <property type="component" value="Unassembled WGS sequence"/>
</dbReference>
<evidence type="ECO:0000256" key="8">
    <source>
        <dbReference type="ARBA" id="ARBA00023002"/>
    </source>
</evidence>
<organism evidence="15 16">
    <name type="scientific">Paenibacillus silvae</name>
    <dbReference type="NCBI Taxonomy" id="1325358"/>
    <lineage>
        <taxon>Bacteria</taxon>
        <taxon>Bacillati</taxon>
        <taxon>Bacillota</taxon>
        <taxon>Bacilli</taxon>
        <taxon>Bacillales</taxon>
        <taxon>Paenibacillaceae</taxon>
        <taxon>Paenibacillus</taxon>
    </lineage>
</organism>
<comment type="function">
    <text evidence="2 11">Catalyzes the production of nitric oxide.</text>
</comment>
<dbReference type="GO" id="GO:0046872">
    <property type="term" value="F:metal ion binding"/>
    <property type="evidence" value="ECO:0007669"/>
    <property type="project" value="UniProtKB-KW"/>
</dbReference>
<sequence>MRMRTDLDQLQEEAERFIYTSYEELGHTREDAEARLIAIRREIEDKGTYTHTIEELEHGCKMAWRNSNRCIGRLFWDKLRIVDSRDADTAGAAAQAVIDHIHNASNGGKIIPTITILPPEGPDGAPIRIWNHQLIRYAGYETAQGIVGDPASVDLTKAALSLGWQGAGGDYDVLPLIIQAQGQAPEWYVIPDDEIVEVQIEHPERAEIAELGLRWYGVPMIADMRVEIGGINYPAAPFNGWYMETEIGARNLADTFRYNKLPAVAAALGLNTSSETTLWKDRALVELNVAVLHSFKKAGVSIVDHHTAAAQFALFEQREEKAGRELTGDWVWLIPPVSPATTHIFHSSYRNEIVKPNFFHQDPAYQFRDGIAVAAEAGSKQQNDECANQAHQKHSSNELAYSQEEKVKADSTPMKCPFAH</sequence>
<dbReference type="PIRSF" id="PIRSF037219">
    <property type="entry name" value="NOS_oxygenase"/>
    <property type="match status" value="1"/>
</dbReference>
<feature type="domain" description="Nitric oxide synthase (NOS)" evidence="14">
    <location>
        <begin position="69"/>
        <end position="76"/>
    </location>
</feature>
<evidence type="ECO:0000256" key="1">
    <source>
        <dbReference type="ARBA" id="ARBA00001971"/>
    </source>
</evidence>
<evidence type="ECO:0000256" key="6">
    <source>
        <dbReference type="ARBA" id="ARBA00022617"/>
    </source>
</evidence>
<evidence type="ECO:0000256" key="4">
    <source>
        <dbReference type="ARBA" id="ARBA00012735"/>
    </source>
</evidence>
<dbReference type="GO" id="GO:0006809">
    <property type="term" value="P:nitric oxide biosynthetic process"/>
    <property type="evidence" value="ECO:0007669"/>
    <property type="project" value="InterPro"/>
</dbReference>
<dbReference type="EC" id="1.14.14.47" evidence="4 11"/>
<dbReference type="Gene3D" id="3.90.340.10">
    <property type="entry name" value="Nitric Oxide Synthase, Chain A, domain 1"/>
    <property type="match status" value="1"/>
</dbReference>
<dbReference type="PANTHER" id="PTHR43410">
    <property type="entry name" value="NITRIC OXIDE SYNTHASE OXYGENASE"/>
    <property type="match status" value="1"/>
</dbReference>
<dbReference type="InterPro" id="IPR004030">
    <property type="entry name" value="NOS_N"/>
</dbReference>
<dbReference type="GO" id="GO:0020037">
    <property type="term" value="F:heme binding"/>
    <property type="evidence" value="ECO:0007669"/>
    <property type="project" value="InterPro"/>
</dbReference>
<keyword evidence="8 11" id="KW-0560">Oxidoreductase</keyword>
<evidence type="ECO:0000313" key="15">
    <source>
        <dbReference type="EMBL" id="PZT55247.1"/>
    </source>
</evidence>
<dbReference type="PROSITE" id="PS60001">
    <property type="entry name" value="NOS"/>
    <property type="match status" value="1"/>
</dbReference>
<comment type="miscellaneous">
    <text evidence="11">This protein is similar to the oxygenase domain of eukaryotic nitric oxide synthases but lacks the reductase domain which, in eukaryotes, is responsible for transfer of electrons to the ferric heme during nitric oxide synthesis.</text>
</comment>
<name>A0A2W6NH13_9BACL</name>
<protein>
    <recommendedName>
        <fullName evidence="5 11">Nitric oxide synthase oxygenase</fullName>
        <ecNumber evidence="4 11">1.14.14.47</ecNumber>
    </recommendedName>
</protein>
<dbReference type="Pfam" id="PF02898">
    <property type="entry name" value="NO_synthase"/>
    <property type="match status" value="1"/>
</dbReference>
<comment type="subunit">
    <text evidence="11">Homodimer.</text>
</comment>
<dbReference type="GO" id="GO:0004517">
    <property type="term" value="F:nitric-oxide synthase activity"/>
    <property type="evidence" value="ECO:0007669"/>
    <property type="project" value="InterPro"/>
</dbReference>
<comment type="cofactor">
    <cofactor evidence="1 11 12">
        <name>heme</name>
        <dbReference type="ChEBI" id="CHEBI:30413"/>
    </cofactor>
</comment>
<dbReference type="AlphaFoldDB" id="A0A2W6NH13"/>
<comment type="catalytic activity">
    <reaction evidence="10">
        <text>3 reduced [flavodoxin] + 2 L-arginine + 4 O2 = 3 oxidized [flavodoxin] + 2 L-citrulline + 2 nitric oxide + 4 H2O + 5 H(+)</text>
        <dbReference type="Rhea" id="RHEA:52324"/>
        <dbReference type="Rhea" id="RHEA-COMP:10622"/>
        <dbReference type="Rhea" id="RHEA-COMP:10623"/>
        <dbReference type="ChEBI" id="CHEBI:15377"/>
        <dbReference type="ChEBI" id="CHEBI:15378"/>
        <dbReference type="ChEBI" id="CHEBI:15379"/>
        <dbReference type="ChEBI" id="CHEBI:16480"/>
        <dbReference type="ChEBI" id="CHEBI:32682"/>
        <dbReference type="ChEBI" id="CHEBI:57618"/>
        <dbReference type="ChEBI" id="CHEBI:57743"/>
        <dbReference type="ChEBI" id="CHEBI:58210"/>
        <dbReference type="EC" id="1.14.14.47"/>
    </reaction>
</comment>
<reference evidence="15 16" key="1">
    <citation type="submission" date="2018-06" db="EMBL/GenBank/DDBJ databases">
        <title>Isolation of heavy metals resistant Paenibacillus silvae NC2 from Gold-Copper mine in ZiJin, China.</title>
        <authorList>
            <person name="Xu J."/>
            <person name="Mazhar H.S."/>
            <person name="Rensing C."/>
        </authorList>
    </citation>
    <scope>NUCLEOTIDE SEQUENCE [LARGE SCALE GENOMIC DNA]</scope>
    <source>
        <strain evidence="15 16">NC2</strain>
    </source>
</reference>
<evidence type="ECO:0000256" key="10">
    <source>
        <dbReference type="ARBA" id="ARBA00048713"/>
    </source>
</evidence>
<keyword evidence="6 11" id="KW-0349">Heme</keyword>
<dbReference type="InterPro" id="IPR017142">
    <property type="entry name" value="Nitric_oxide_synthase_Oase-su"/>
</dbReference>
<keyword evidence="9 11" id="KW-0408">Iron</keyword>
<evidence type="ECO:0000256" key="2">
    <source>
        <dbReference type="ARBA" id="ARBA00002642"/>
    </source>
</evidence>
<dbReference type="Gene3D" id="3.90.1230.10">
    <property type="entry name" value="Nitric Oxide Synthase, Chain A, domain 3"/>
    <property type="match status" value="1"/>
</dbReference>
<dbReference type="InterPro" id="IPR036119">
    <property type="entry name" value="NOS_N_sf"/>
</dbReference>
<dbReference type="PANTHER" id="PTHR43410:SF1">
    <property type="entry name" value="NITRIC OXIDE SYNTHASE"/>
    <property type="match status" value="1"/>
</dbReference>
<evidence type="ECO:0000256" key="7">
    <source>
        <dbReference type="ARBA" id="ARBA00022723"/>
    </source>
</evidence>
<evidence type="ECO:0000259" key="14">
    <source>
        <dbReference type="PROSITE" id="PS60001"/>
    </source>
</evidence>
<evidence type="ECO:0000256" key="12">
    <source>
        <dbReference type="PIRSR" id="PIRSR037219-1"/>
    </source>
</evidence>
<feature type="binding site" description="axial binding residue" evidence="12">
    <location>
        <position position="70"/>
    </location>
    <ligand>
        <name>heme</name>
        <dbReference type="ChEBI" id="CHEBI:30413"/>
    </ligand>
    <ligandPart>
        <name>Fe</name>
        <dbReference type="ChEBI" id="CHEBI:18248"/>
    </ligandPart>
</feature>
<comment type="similarity">
    <text evidence="3 11">Belongs to the NOS family. Bacterial NOS oxygenase subfamily.</text>
</comment>
<proteinExistence type="inferred from homology"/>
<dbReference type="InterPro" id="IPR044944">
    <property type="entry name" value="NOS_dom_3"/>
</dbReference>
<accession>A0A2W6NH13</accession>
<dbReference type="InterPro" id="IPR044940">
    <property type="entry name" value="NOS_dom_2"/>
</dbReference>
<evidence type="ECO:0000256" key="11">
    <source>
        <dbReference type="PIRNR" id="PIRNR037219"/>
    </source>
</evidence>
<dbReference type="InterPro" id="IPR050607">
    <property type="entry name" value="NOS"/>
</dbReference>
<dbReference type="InterPro" id="IPR044943">
    <property type="entry name" value="NOS_dom_1"/>
</dbReference>
<evidence type="ECO:0000256" key="5">
    <source>
        <dbReference type="ARBA" id="ARBA00018859"/>
    </source>
</evidence>
<dbReference type="EMBL" id="QKWW01000033">
    <property type="protein sequence ID" value="PZT55247.1"/>
    <property type="molecule type" value="Genomic_DNA"/>
</dbReference>
<gene>
    <name evidence="15" type="ORF">DN757_12880</name>
</gene>
<evidence type="ECO:0000256" key="13">
    <source>
        <dbReference type="SAM" id="MobiDB-lite"/>
    </source>
</evidence>